<evidence type="ECO:0000313" key="2">
    <source>
        <dbReference type="EMBL" id="GDY29286.1"/>
    </source>
</evidence>
<accession>A0A4D4J448</accession>
<dbReference type="EMBL" id="BJFL01000003">
    <property type="protein sequence ID" value="GDY29286.1"/>
    <property type="molecule type" value="Genomic_DNA"/>
</dbReference>
<keyword evidence="3" id="KW-1185">Reference proteome</keyword>
<dbReference type="RefSeq" id="WP_137812470.1">
    <property type="nucleotide sequence ID" value="NZ_BJFL01000003.1"/>
</dbReference>
<reference evidence="3" key="1">
    <citation type="submission" date="2019-04" db="EMBL/GenBank/DDBJ databases">
        <title>Draft genome sequence of Pseudonocardiaceae bacterium SL3-2-4.</title>
        <authorList>
            <person name="Ningsih F."/>
            <person name="Yokota A."/>
            <person name="Sakai Y."/>
            <person name="Nanatani K."/>
            <person name="Yabe S."/>
            <person name="Oetari A."/>
            <person name="Sjamsuridzal W."/>
        </authorList>
    </citation>
    <scope>NUCLEOTIDE SEQUENCE [LARGE SCALE GENOMIC DNA]</scope>
    <source>
        <strain evidence="3">SL3-2-4</strain>
    </source>
</reference>
<evidence type="ECO:0000313" key="3">
    <source>
        <dbReference type="Proteomes" id="UP000298860"/>
    </source>
</evidence>
<organism evidence="2 3">
    <name type="scientific">Gandjariella thermophila</name>
    <dbReference type="NCBI Taxonomy" id="1931992"/>
    <lineage>
        <taxon>Bacteria</taxon>
        <taxon>Bacillati</taxon>
        <taxon>Actinomycetota</taxon>
        <taxon>Actinomycetes</taxon>
        <taxon>Pseudonocardiales</taxon>
        <taxon>Pseudonocardiaceae</taxon>
        <taxon>Gandjariella</taxon>
    </lineage>
</organism>
<keyword evidence="1" id="KW-0472">Membrane</keyword>
<comment type="caution">
    <text evidence="2">The sequence shown here is derived from an EMBL/GenBank/DDBJ whole genome shotgun (WGS) entry which is preliminary data.</text>
</comment>
<gene>
    <name evidence="2" type="ORF">GTS_09190</name>
</gene>
<sequence>MTLATVQWVQWEQVVDNAALFGWSVLVIVHVMLAVAATRSVARCRLQGPRAKARWVLGAWLLPLVAVVWFVIGRRVLNRRHQAARAACETVPHR</sequence>
<evidence type="ECO:0000256" key="1">
    <source>
        <dbReference type="SAM" id="Phobius"/>
    </source>
</evidence>
<dbReference type="AlphaFoldDB" id="A0A4D4J448"/>
<feature type="transmembrane region" description="Helical" evidence="1">
    <location>
        <begin position="53"/>
        <end position="72"/>
    </location>
</feature>
<name>A0A4D4J448_9PSEU</name>
<evidence type="ECO:0008006" key="4">
    <source>
        <dbReference type="Google" id="ProtNLM"/>
    </source>
</evidence>
<protein>
    <recommendedName>
        <fullName evidence="4">Cardiolipin synthase N-terminal domain-containing protein</fullName>
    </recommendedName>
</protein>
<feature type="transmembrane region" description="Helical" evidence="1">
    <location>
        <begin position="20"/>
        <end position="41"/>
    </location>
</feature>
<dbReference type="Proteomes" id="UP000298860">
    <property type="component" value="Unassembled WGS sequence"/>
</dbReference>
<proteinExistence type="predicted"/>
<keyword evidence="1" id="KW-0812">Transmembrane</keyword>
<keyword evidence="1" id="KW-1133">Transmembrane helix</keyword>